<feature type="transmembrane region" description="Helical" evidence="2">
    <location>
        <begin position="394"/>
        <end position="419"/>
    </location>
</feature>
<dbReference type="Proteomes" id="UP000297597">
    <property type="component" value="Unassembled WGS sequence"/>
</dbReference>
<name>A0A4Y7RLE8_9FIRM</name>
<dbReference type="PANTHER" id="PTHR37813">
    <property type="entry name" value="FELS-2 PROPHAGE PROTEIN"/>
    <property type="match status" value="1"/>
</dbReference>
<keyword evidence="5" id="KW-1185">Reference proteome</keyword>
<reference evidence="4 5" key="1">
    <citation type="journal article" date="2018" name="Environ. Microbiol.">
        <title>Novel energy conservation strategies and behaviour of Pelotomaculum schinkii driving syntrophic propionate catabolism.</title>
        <authorList>
            <person name="Hidalgo-Ahumada C.A.P."/>
            <person name="Nobu M.K."/>
            <person name="Narihiro T."/>
            <person name="Tamaki H."/>
            <person name="Liu W.T."/>
            <person name="Kamagata Y."/>
            <person name="Stams A.J.M."/>
            <person name="Imachi H."/>
            <person name="Sousa D.Z."/>
        </authorList>
    </citation>
    <scope>NUCLEOTIDE SEQUENCE [LARGE SCALE GENOMIC DNA]</scope>
    <source>
        <strain evidence="4 5">MGP</strain>
    </source>
</reference>
<feature type="transmembrane region" description="Helical" evidence="2">
    <location>
        <begin position="621"/>
        <end position="640"/>
    </location>
</feature>
<dbReference type="PANTHER" id="PTHR37813:SF1">
    <property type="entry name" value="FELS-2 PROPHAGE PROTEIN"/>
    <property type="match status" value="1"/>
</dbReference>
<dbReference type="OrthoDB" id="9780715at2"/>
<dbReference type="RefSeq" id="WP_134215440.1">
    <property type="nucleotide sequence ID" value="NZ_QFFZ01000058.1"/>
</dbReference>
<keyword evidence="2" id="KW-1133">Transmembrane helix</keyword>
<proteinExistence type="predicted"/>
<evidence type="ECO:0000313" key="5">
    <source>
        <dbReference type="Proteomes" id="UP000297597"/>
    </source>
</evidence>
<feature type="transmembrane region" description="Helical" evidence="2">
    <location>
        <begin position="538"/>
        <end position="557"/>
    </location>
</feature>
<keyword evidence="1" id="KW-1188">Viral release from host cell</keyword>
<keyword evidence="2" id="KW-0472">Membrane</keyword>
<evidence type="ECO:0000259" key="3">
    <source>
        <dbReference type="Pfam" id="PF10145"/>
    </source>
</evidence>
<evidence type="ECO:0000256" key="1">
    <source>
        <dbReference type="ARBA" id="ARBA00022612"/>
    </source>
</evidence>
<keyword evidence="2" id="KW-0812">Transmembrane</keyword>
<dbReference type="Pfam" id="PF10145">
    <property type="entry name" value="PhageMin_Tail"/>
    <property type="match status" value="1"/>
</dbReference>
<accession>A0A4Y7RLE8</accession>
<sequence>MALETIFKLGVVLTMIDKLSGPTRIASTNVANLQRRMDSLKNTSENWMKTGAGMTVAGAGIAQGMLMPITATHATKKALGELSAVGVKDLAGLENAATDFSNKWSGTMKSEFISAAYDIKGGIASLSDEGVAEYTKLAALTGKATKATTAEMTSLFATGYGIYKDYYKNLSDIKFGEMFAGGLTAAVNYFKSTGPQMAQAMTALGAAATSANRPLEEQLTVLGMLQATMPGGEAGTKYRAFIQSAAKAGSELGISFVDSKNQLLSVTEILQRLKGKYGDTLDAIEKQQIQKAFGTDEAVAMIDLLYPKVTQLGDNIKSVRDSMKTGTALTEEMAEAMNKDPAARWQIVAQRFQNLKEVVGNQLLPVVEPAVARLEKFVSRVAELAGKNPDATRAIGLMVMGLSALLIVVGASLTALGFLMNMVSKGIQVYTGYQKAVLWVKDAFLTLKIHSLYAMDSLRSGWTKVNQGATTAYNATRRVSTAVVDIGRRAAIAAATGLKNLVTSMANLSRTAGTAAVAALRNMATGLASMAVQAYRTAVTALPGLIAGVWSFTAALLANPVTWVVVGIIALVAAVILLWRNWDKVSAVFRMGWAKIRGAFSSGVAYVRNLFSQMMGFLQKYGLYILVVLAPFLGLPLLIIQKWGDIKSFFINLWTDIVGWIQVKISEFRQSGTALIDAFVQGIQSVISKPYEVVQEGLAKLRQLLPFSDAKEGPLSRLTRSGRAVLETFSGGMKERLGLPGKVMAGALSGMSLKTPITMQPAFAGLPQGITASLPGAGDFSAMEIPSPTVAGRESRLERFNLREVLRESRFVREKETIRDTRSRPVVVVVNGGQGGGNSVEDYVELAYRYFSMRGE</sequence>
<evidence type="ECO:0000313" key="4">
    <source>
        <dbReference type="EMBL" id="TEB09137.1"/>
    </source>
</evidence>
<dbReference type="AlphaFoldDB" id="A0A4Y7RLE8"/>
<protein>
    <recommendedName>
        <fullName evidence="3">Phage tail tape measure protein domain-containing protein</fullName>
    </recommendedName>
</protein>
<comment type="caution">
    <text evidence="4">The sequence shown here is derived from an EMBL/GenBank/DDBJ whole genome shotgun (WGS) entry which is preliminary data.</text>
</comment>
<evidence type="ECO:0000256" key="2">
    <source>
        <dbReference type="SAM" id="Phobius"/>
    </source>
</evidence>
<dbReference type="InterPro" id="IPR010090">
    <property type="entry name" value="Phage_tape_meas"/>
</dbReference>
<gene>
    <name evidence="4" type="ORF">Pmgp_03358</name>
</gene>
<dbReference type="EMBL" id="QFFZ01000058">
    <property type="protein sequence ID" value="TEB09137.1"/>
    <property type="molecule type" value="Genomic_DNA"/>
</dbReference>
<feature type="domain" description="Phage tail tape measure protein" evidence="3">
    <location>
        <begin position="95"/>
        <end position="294"/>
    </location>
</feature>
<feature type="transmembrane region" description="Helical" evidence="2">
    <location>
        <begin position="563"/>
        <end position="582"/>
    </location>
</feature>
<dbReference type="NCBIfam" id="TIGR01760">
    <property type="entry name" value="tape_meas_TP901"/>
    <property type="match status" value="1"/>
</dbReference>
<organism evidence="4 5">
    <name type="scientific">Pelotomaculum propionicicum</name>
    <dbReference type="NCBI Taxonomy" id="258475"/>
    <lineage>
        <taxon>Bacteria</taxon>
        <taxon>Bacillati</taxon>
        <taxon>Bacillota</taxon>
        <taxon>Clostridia</taxon>
        <taxon>Eubacteriales</taxon>
        <taxon>Desulfotomaculaceae</taxon>
        <taxon>Pelotomaculum</taxon>
    </lineage>
</organism>